<dbReference type="InterPro" id="IPR003439">
    <property type="entry name" value="ABC_transporter-like_ATP-bd"/>
</dbReference>
<dbReference type="InterPro" id="IPR052156">
    <property type="entry name" value="BCAA_Transport_ATP-bd_LivF"/>
</dbReference>
<dbReference type="EMBL" id="JACRTD010000002">
    <property type="protein sequence ID" value="MBC8584761.1"/>
    <property type="molecule type" value="Genomic_DNA"/>
</dbReference>
<comment type="similarity">
    <text evidence="1">Belongs to the ABC transporter superfamily.</text>
</comment>
<evidence type="ECO:0000256" key="3">
    <source>
        <dbReference type="ARBA" id="ARBA00022741"/>
    </source>
</evidence>
<dbReference type="InterPro" id="IPR027417">
    <property type="entry name" value="P-loop_NTPase"/>
</dbReference>
<keyword evidence="8" id="KW-1185">Reference proteome</keyword>
<organism evidence="7 8">
    <name type="scientific">Youxingia wuxianensis</name>
    <dbReference type="NCBI Taxonomy" id="2763678"/>
    <lineage>
        <taxon>Bacteria</taxon>
        <taxon>Bacillati</taxon>
        <taxon>Bacillota</taxon>
        <taxon>Clostridia</taxon>
        <taxon>Eubacteriales</taxon>
        <taxon>Oscillospiraceae</taxon>
        <taxon>Youxingia</taxon>
    </lineage>
</organism>
<dbReference type="InterPro" id="IPR003593">
    <property type="entry name" value="AAA+_ATPase"/>
</dbReference>
<dbReference type="GO" id="GO:0005524">
    <property type="term" value="F:ATP binding"/>
    <property type="evidence" value="ECO:0007669"/>
    <property type="project" value="UniProtKB-KW"/>
</dbReference>
<protein>
    <submittedName>
        <fullName evidence="7">ABC transporter ATP-binding protein</fullName>
    </submittedName>
</protein>
<sequence length="234" mass="25484">MLLEVNNLTVKYGEISALKGISLNVKEGELTTLIGANGAGKTTLLKTISGLLHPVSGNIIFNGKDITNTPTDAIVRLGISQCPEGRKVFPRQTIYENLKAGAFVRKDNEVEKDIENFFERFPRLKERRNQKSGSLSGGEQQMLVICRALMARPKLLLLDEPSMGLAPIVVSEVFDIIKELRDSGMTILLIEQNAKQALKIADTGYIIEVGNIVAGDTAAELLKSESVKKAYLGG</sequence>
<evidence type="ECO:0000256" key="2">
    <source>
        <dbReference type="ARBA" id="ARBA00022448"/>
    </source>
</evidence>
<dbReference type="RefSeq" id="WP_262394580.1">
    <property type="nucleotide sequence ID" value="NZ_JACRTD010000002.1"/>
</dbReference>
<dbReference type="SUPFAM" id="SSF52540">
    <property type="entry name" value="P-loop containing nucleoside triphosphate hydrolases"/>
    <property type="match status" value="1"/>
</dbReference>
<proteinExistence type="inferred from homology"/>
<dbReference type="GO" id="GO:0015807">
    <property type="term" value="P:L-amino acid transport"/>
    <property type="evidence" value="ECO:0007669"/>
    <property type="project" value="TreeGrafter"/>
</dbReference>
<reference evidence="7" key="1">
    <citation type="submission" date="2020-08" db="EMBL/GenBank/DDBJ databases">
        <title>Genome public.</title>
        <authorList>
            <person name="Liu C."/>
            <person name="Sun Q."/>
        </authorList>
    </citation>
    <scope>NUCLEOTIDE SEQUENCE</scope>
    <source>
        <strain evidence="7">NSJ-64</strain>
    </source>
</reference>
<dbReference type="InterPro" id="IPR017871">
    <property type="entry name" value="ABC_transporter-like_CS"/>
</dbReference>
<evidence type="ECO:0000256" key="5">
    <source>
        <dbReference type="ARBA" id="ARBA00022970"/>
    </source>
</evidence>
<dbReference type="PANTHER" id="PTHR43820">
    <property type="entry name" value="HIGH-AFFINITY BRANCHED-CHAIN AMINO ACID TRANSPORT ATP-BINDING PROTEIN LIVF"/>
    <property type="match status" value="1"/>
</dbReference>
<dbReference type="Gene3D" id="3.40.50.300">
    <property type="entry name" value="P-loop containing nucleotide triphosphate hydrolases"/>
    <property type="match status" value="1"/>
</dbReference>
<evidence type="ECO:0000256" key="4">
    <source>
        <dbReference type="ARBA" id="ARBA00022840"/>
    </source>
</evidence>
<keyword evidence="3" id="KW-0547">Nucleotide-binding</keyword>
<dbReference type="GO" id="GO:0015658">
    <property type="term" value="F:branched-chain amino acid transmembrane transporter activity"/>
    <property type="evidence" value="ECO:0007669"/>
    <property type="project" value="InterPro"/>
</dbReference>
<dbReference type="PROSITE" id="PS00211">
    <property type="entry name" value="ABC_TRANSPORTER_1"/>
    <property type="match status" value="1"/>
</dbReference>
<dbReference type="Pfam" id="PF00005">
    <property type="entry name" value="ABC_tran"/>
    <property type="match status" value="1"/>
</dbReference>
<dbReference type="CDD" id="cd03224">
    <property type="entry name" value="ABC_TM1139_LivF_branched"/>
    <property type="match status" value="1"/>
</dbReference>
<dbReference type="PIRSF" id="PIRSF039137">
    <property type="entry name" value="ABC_branched_ATPase"/>
    <property type="match status" value="1"/>
</dbReference>
<accession>A0A926IGZ2</accession>
<keyword evidence="2" id="KW-0813">Transport</keyword>
<evidence type="ECO:0000313" key="7">
    <source>
        <dbReference type="EMBL" id="MBC8584761.1"/>
    </source>
</evidence>
<dbReference type="SMART" id="SM00382">
    <property type="entry name" value="AAA"/>
    <property type="match status" value="1"/>
</dbReference>
<keyword evidence="5" id="KW-0029">Amino-acid transport</keyword>
<feature type="domain" description="ABC transporter" evidence="6">
    <location>
        <begin position="3"/>
        <end position="234"/>
    </location>
</feature>
<evidence type="ECO:0000259" key="6">
    <source>
        <dbReference type="PROSITE" id="PS50893"/>
    </source>
</evidence>
<dbReference type="PANTHER" id="PTHR43820:SF4">
    <property type="entry name" value="HIGH-AFFINITY BRANCHED-CHAIN AMINO ACID TRANSPORT ATP-BINDING PROTEIN LIVF"/>
    <property type="match status" value="1"/>
</dbReference>
<evidence type="ECO:0000256" key="1">
    <source>
        <dbReference type="ARBA" id="ARBA00005417"/>
    </source>
</evidence>
<keyword evidence="4 7" id="KW-0067">ATP-binding</keyword>
<dbReference type="Proteomes" id="UP000623678">
    <property type="component" value="Unassembled WGS sequence"/>
</dbReference>
<comment type="caution">
    <text evidence="7">The sequence shown here is derived from an EMBL/GenBank/DDBJ whole genome shotgun (WGS) entry which is preliminary data.</text>
</comment>
<evidence type="ECO:0000313" key="8">
    <source>
        <dbReference type="Proteomes" id="UP000623678"/>
    </source>
</evidence>
<dbReference type="AlphaFoldDB" id="A0A926IGZ2"/>
<dbReference type="InterPro" id="IPR030660">
    <property type="entry name" value="ABC_branched_ATPase_LivF/BraG"/>
</dbReference>
<dbReference type="PROSITE" id="PS50893">
    <property type="entry name" value="ABC_TRANSPORTER_2"/>
    <property type="match status" value="1"/>
</dbReference>
<gene>
    <name evidence="7" type="ORF">H8705_04115</name>
</gene>
<name>A0A926IGZ2_9FIRM</name>
<dbReference type="GO" id="GO:0016887">
    <property type="term" value="F:ATP hydrolysis activity"/>
    <property type="evidence" value="ECO:0007669"/>
    <property type="project" value="InterPro"/>
</dbReference>